<dbReference type="VEuPathDB" id="FungiDB:TERG_05620"/>
<feature type="compositionally biased region" description="Basic and acidic residues" evidence="6">
    <location>
        <begin position="178"/>
        <end position="192"/>
    </location>
</feature>
<feature type="compositionally biased region" description="Low complexity" evidence="6">
    <location>
        <begin position="74"/>
        <end position="88"/>
    </location>
</feature>
<evidence type="ECO:0000256" key="4">
    <source>
        <dbReference type="ARBA" id="ARBA00022786"/>
    </source>
</evidence>
<dbReference type="CDD" id="cd16630">
    <property type="entry name" value="RING-HC_RBR_RNF216"/>
    <property type="match status" value="1"/>
</dbReference>
<feature type="region of interest" description="Disordered" evidence="6">
    <location>
        <begin position="473"/>
        <end position="494"/>
    </location>
</feature>
<evidence type="ECO:0000256" key="6">
    <source>
        <dbReference type="SAM" id="MobiDB-lite"/>
    </source>
</evidence>
<reference evidence="8 9" key="1">
    <citation type="submission" date="2016-05" db="EMBL/GenBank/DDBJ databases">
        <title>Genome sequencing of Trichophyton rubrum CMCC(F)T1i isolated from hair.</title>
        <authorList>
            <person name="Zhan P."/>
            <person name="Tao Y."/>
            <person name="Liu W."/>
        </authorList>
    </citation>
    <scope>NUCLEOTIDE SEQUENCE [LARGE SCALE GENOMIC DNA]</scope>
    <source>
        <strain evidence="9">CMCC(F)T1i</strain>
    </source>
</reference>
<dbReference type="InterPro" id="IPR047544">
    <property type="entry name" value="RING-HC_RBR_RNF216"/>
</dbReference>
<evidence type="ECO:0000256" key="5">
    <source>
        <dbReference type="ARBA" id="ARBA00022833"/>
    </source>
</evidence>
<dbReference type="Pfam" id="PF26200">
    <property type="entry name" value="Rcat_RNF216"/>
    <property type="match status" value="1"/>
</dbReference>
<evidence type="ECO:0000259" key="7">
    <source>
        <dbReference type="Pfam" id="PF26191"/>
    </source>
</evidence>
<dbReference type="PANTHER" id="PTHR22770:SF42">
    <property type="entry name" value="FINGER PROTEIN (ZIN), PUTATIVE (AFU_ORTHOLOGUE AFUA_4G03910)-RELATED"/>
    <property type="match status" value="1"/>
</dbReference>
<evidence type="ECO:0000313" key="8">
    <source>
        <dbReference type="EMBL" id="OAL64113.1"/>
    </source>
</evidence>
<sequence>MVLSLLSNKTPRNNKRTPAPLSSSASPSTASSSSRSIKVVSPATATTVKLSPTASSTLAEALRSDPFAPGSQSNTNTTTATTTTTPAADILTGSHDTEDENHRELRERNDALNVLARIFPDIHPEVFRELLTRFDGKSRLEVSVEQLLRYRSEWVKGRWNVSPASGGTGTLSTTEGGPEAKNKPVPREELFRSDQYKDAARAALAAEFRSLSRSTIDAVLAEGNFSYIRARPTLLDLSRKSWRVTLGNMFSFKKKKAPNKDDPPPYLVWQRSSTDEPEPVLKGTGCAELDEEIHSTYLLPLVNHRRETQVEEDFRKAEDLNEAEAKVVDALYECDCCFSDVTFEQISTCSEACHVICFNCIQRTLQEALFGQGWDKSISPEKSTLWCIAPFANGTCQGTLDAELVKRAILKERSGMETYRKFEARLASESLAKSNLKLIHCPFCSYAEVDPVFHPSVKGITWQFRKASLATTLGPKRRQQSNGRNNNGGGSIQLLDGAANAEFENDEVGEETEGYKHFCEHFRIIPGSACTECNKCGLYQTEDEEAVAQRAGEQAQREWRIQQGMEVITQDTRATGAAAGTSHKRNPTGATPSGMARVYDWDLQFDVTSGSRKFSWEFWTKDLWQNQRWRMEIQLLVNNAIDTLVVVDAM</sequence>
<evidence type="ECO:0000256" key="2">
    <source>
        <dbReference type="ARBA" id="ARBA00022723"/>
    </source>
</evidence>
<dbReference type="PANTHER" id="PTHR22770">
    <property type="entry name" value="UBIQUITIN CONJUGATING ENZYME 7 INTERACTING PROTEIN-RELATED"/>
    <property type="match status" value="1"/>
</dbReference>
<keyword evidence="3" id="KW-0863">Zinc-finger</keyword>
<protein>
    <submittedName>
        <fullName evidence="8">RING finger protein</fullName>
    </submittedName>
</protein>
<feature type="compositionally biased region" description="Polar residues" evidence="6">
    <location>
        <begin position="1"/>
        <end position="11"/>
    </location>
</feature>
<feature type="domain" description="E3 ubiquitin-protein ligase RNF216 RING finger HC subclass" evidence="7">
    <location>
        <begin position="330"/>
        <end position="434"/>
    </location>
</feature>
<feature type="region of interest" description="Disordered" evidence="6">
    <location>
        <begin position="163"/>
        <end position="192"/>
    </location>
</feature>
<gene>
    <name evidence="8" type="ORF">A7C99_4769</name>
</gene>
<keyword evidence="5" id="KW-0862">Zinc</keyword>
<comment type="pathway">
    <text evidence="1">Protein modification; protein ubiquitination.</text>
</comment>
<feature type="region of interest" description="Disordered" evidence="6">
    <location>
        <begin position="1"/>
        <end position="45"/>
    </location>
</feature>
<accession>A0A178EXJ3</accession>
<proteinExistence type="predicted"/>
<dbReference type="InterPro" id="IPR051628">
    <property type="entry name" value="LUBAC_E3_Ligases"/>
</dbReference>
<organism evidence="8 9">
    <name type="scientific">Trichophyton rubrum</name>
    <name type="common">Athlete's foot fungus</name>
    <name type="synonym">Epidermophyton rubrum</name>
    <dbReference type="NCBI Taxonomy" id="5551"/>
    <lineage>
        <taxon>Eukaryota</taxon>
        <taxon>Fungi</taxon>
        <taxon>Dikarya</taxon>
        <taxon>Ascomycota</taxon>
        <taxon>Pezizomycotina</taxon>
        <taxon>Eurotiomycetes</taxon>
        <taxon>Eurotiomycetidae</taxon>
        <taxon>Onygenales</taxon>
        <taxon>Arthrodermataceae</taxon>
        <taxon>Trichophyton</taxon>
    </lineage>
</organism>
<feature type="compositionally biased region" description="Low complexity" evidence="6">
    <location>
        <begin position="16"/>
        <end position="36"/>
    </location>
</feature>
<name>A0A178EXJ3_TRIRU</name>
<dbReference type="Proteomes" id="UP000243015">
    <property type="component" value="Unassembled WGS sequence"/>
</dbReference>
<feature type="region of interest" description="Disordered" evidence="6">
    <location>
        <begin position="64"/>
        <end position="104"/>
    </location>
</feature>
<dbReference type="AlphaFoldDB" id="A0A178EXJ3"/>
<evidence type="ECO:0000313" key="9">
    <source>
        <dbReference type="Proteomes" id="UP000243015"/>
    </source>
</evidence>
<evidence type="ECO:0000256" key="1">
    <source>
        <dbReference type="ARBA" id="ARBA00004906"/>
    </source>
</evidence>
<keyword evidence="2" id="KW-0479">Metal-binding</keyword>
<dbReference type="GO" id="GO:0008270">
    <property type="term" value="F:zinc ion binding"/>
    <property type="evidence" value="ECO:0007669"/>
    <property type="project" value="UniProtKB-KW"/>
</dbReference>
<dbReference type="Pfam" id="PF26191">
    <property type="entry name" value="RING-HC_RBR_RNF216"/>
    <property type="match status" value="1"/>
</dbReference>
<evidence type="ECO:0000256" key="3">
    <source>
        <dbReference type="ARBA" id="ARBA00022771"/>
    </source>
</evidence>
<keyword evidence="4" id="KW-0833">Ubl conjugation pathway</keyword>
<comment type="caution">
    <text evidence="8">The sequence shown here is derived from an EMBL/GenBank/DDBJ whole genome shotgun (WGS) entry which is preliminary data.</text>
</comment>
<dbReference type="EMBL" id="LHPM01000017">
    <property type="protein sequence ID" value="OAL64113.1"/>
    <property type="molecule type" value="Genomic_DNA"/>
</dbReference>